<proteinExistence type="predicted"/>
<dbReference type="Proteomes" id="UP001153678">
    <property type="component" value="Unassembled WGS sequence"/>
</dbReference>
<dbReference type="SUPFAM" id="SSF50965">
    <property type="entry name" value="Galactose oxidase, central domain"/>
    <property type="match status" value="1"/>
</dbReference>
<dbReference type="InterPro" id="IPR037293">
    <property type="entry name" value="Gal_Oxidase_central_sf"/>
</dbReference>
<name>A0A9W4SZX0_9GLOM</name>
<dbReference type="Pfam" id="PF09118">
    <property type="entry name" value="GO-like_E_set"/>
    <property type="match status" value="1"/>
</dbReference>
<evidence type="ECO:0000259" key="3">
    <source>
        <dbReference type="Pfam" id="PF09118"/>
    </source>
</evidence>
<organism evidence="4 5">
    <name type="scientific">Funneliformis geosporum</name>
    <dbReference type="NCBI Taxonomy" id="1117311"/>
    <lineage>
        <taxon>Eukaryota</taxon>
        <taxon>Fungi</taxon>
        <taxon>Fungi incertae sedis</taxon>
        <taxon>Mucoromycota</taxon>
        <taxon>Glomeromycotina</taxon>
        <taxon>Glomeromycetes</taxon>
        <taxon>Glomerales</taxon>
        <taxon>Glomeraceae</taxon>
        <taxon>Funneliformis</taxon>
    </lineage>
</organism>
<dbReference type="EMBL" id="CAMKVN010004275">
    <property type="protein sequence ID" value="CAI2186699.1"/>
    <property type="molecule type" value="Genomic_DNA"/>
</dbReference>
<keyword evidence="5" id="KW-1185">Reference proteome</keyword>
<feature type="domain" description="Glyoxal oxidase N-terminal" evidence="2">
    <location>
        <begin position="30"/>
        <end position="386"/>
    </location>
</feature>
<dbReference type="AlphaFoldDB" id="A0A9W4SZX0"/>
<keyword evidence="1" id="KW-0732">Signal</keyword>
<accession>A0A9W4SZX0</accession>
<gene>
    <name evidence="4" type="ORF">FWILDA_LOCUS12707</name>
</gene>
<dbReference type="SUPFAM" id="SSF81296">
    <property type="entry name" value="E set domains"/>
    <property type="match status" value="1"/>
</dbReference>
<dbReference type="InterPro" id="IPR014756">
    <property type="entry name" value="Ig_E-set"/>
</dbReference>
<protein>
    <submittedName>
        <fullName evidence="4">2370_t:CDS:1</fullName>
    </submittedName>
</protein>
<feature type="domain" description="Galactose oxidase-like Early set" evidence="3">
    <location>
        <begin position="408"/>
        <end position="499"/>
    </location>
</feature>
<dbReference type="PANTHER" id="PTHR32208">
    <property type="entry name" value="SECRETED PROTEIN-RELATED"/>
    <property type="match status" value="1"/>
</dbReference>
<dbReference type="OrthoDB" id="2019572at2759"/>
<evidence type="ECO:0000313" key="4">
    <source>
        <dbReference type="EMBL" id="CAI2186699.1"/>
    </source>
</evidence>
<dbReference type="Gene3D" id="2.130.10.80">
    <property type="entry name" value="Galactose oxidase/kelch, beta-propeller"/>
    <property type="match status" value="1"/>
</dbReference>
<dbReference type="InterPro" id="IPR009880">
    <property type="entry name" value="Glyoxal_oxidase_N"/>
</dbReference>
<dbReference type="PANTHER" id="PTHR32208:SF21">
    <property type="entry name" value="LOW QUALITY PROTEIN: ALDEHYDE OXIDASE GLOX-LIKE"/>
    <property type="match status" value="1"/>
</dbReference>
<dbReference type="InterPro" id="IPR013783">
    <property type="entry name" value="Ig-like_fold"/>
</dbReference>
<evidence type="ECO:0000256" key="1">
    <source>
        <dbReference type="ARBA" id="ARBA00022729"/>
    </source>
</evidence>
<reference evidence="4" key="1">
    <citation type="submission" date="2022-08" db="EMBL/GenBank/DDBJ databases">
        <authorList>
            <person name="Kallberg Y."/>
            <person name="Tangrot J."/>
            <person name="Rosling A."/>
        </authorList>
    </citation>
    <scope>NUCLEOTIDE SEQUENCE</scope>
    <source>
        <strain evidence="4">Wild A</strain>
    </source>
</reference>
<sequence>MHIAVISHKEIIIIDKVEANPIKQANGNPAISTLYNIETNEYRILNLQSDTFCSAGSWFSNGTLLHAGGAEVSLGYDAGYQSIRFYTPGTEADWTEIPAGMSSPRWYPTMATLPSGDVLVFGGSLKGTGKNAAAINNPTYEIWPVAGGMPGNTVDIPLLVETLPFNLYPFLHILPNNNDKTIAFIFANKQGILYNFDTATVEKTLPPLPGSIRSYPLTGNSVLLPLRPSQYYKPVIMICGGGNVMDIKAQAEASCGRIDPTEEEPAWETDGFGGVGRMMPDVVILPTGKLLYLNGAGAGYAGYHKGPNTNPLYVAVNPVLAPSLYDPETKGWSQLAPSTIPRMYHSVATLVADGRVFVAGSNPQGNVNFKSEFPTEYRVEMFSPPYLMNDLVRPIITSVGEYKTLNTQRIPVTYAQEVMITVTTLQNDPFLTAAIIHPGFVTHSNAFSQKYVMCNILSAVYAEGSTNELIITVEMPPNPTILPPGPSYLYILDNDIPAVTAVELLLYIASV</sequence>
<comment type="caution">
    <text evidence="4">The sequence shown here is derived from an EMBL/GenBank/DDBJ whole genome shotgun (WGS) entry which is preliminary data.</text>
</comment>
<dbReference type="Pfam" id="PF07250">
    <property type="entry name" value="Glyoxal_oxid_N"/>
    <property type="match status" value="1"/>
</dbReference>
<dbReference type="InterPro" id="IPR015202">
    <property type="entry name" value="GO-like_E_set"/>
</dbReference>
<dbReference type="Gene3D" id="2.60.40.10">
    <property type="entry name" value="Immunoglobulins"/>
    <property type="match status" value="1"/>
</dbReference>
<evidence type="ECO:0000313" key="5">
    <source>
        <dbReference type="Proteomes" id="UP001153678"/>
    </source>
</evidence>
<dbReference type="InterPro" id="IPR011043">
    <property type="entry name" value="Gal_Oxase/kelch_b-propeller"/>
</dbReference>
<evidence type="ECO:0000259" key="2">
    <source>
        <dbReference type="Pfam" id="PF07250"/>
    </source>
</evidence>